<reference evidence="5 6" key="1">
    <citation type="submission" date="2020-08" db="EMBL/GenBank/DDBJ databases">
        <title>Draft genome sequence of Parasphingopyxis sp. GrpM-11.</title>
        <authorList>
            <person name="Oh J."/>
            <person name="Roh D.-H."/>
        </authorList>
    </citation>
    <scope>NUCLEOTIDE SEQUENCE [LARGE SCALE GENOMIC DNA]</scope>
    <source>
        <strain evidence="5 6">GrpM-11</strain>
    </source>
</reference>
<feature type="binding site" evidence="2">
    <location>
        <position position="142"/>
    </location>
    <ligand>
        <name>ATP</name>
        <dbReference type="ChEBI" id="CHEBI:30616"/>
    </ligand>
</feature>
<feature type="domain" description="PurM-like C-terminal" evidence="4">
    <location>
        <begin position="147"/>
        <end position="295"/>
    </location>
</feature>
<dbReference type="InterPro" id="IPR006283">
    <property type="entry name" value="ThiL-like"/>
</dbReference>
<dbReference type="CDD" id="cd02194">
    <property type="entry name" value="ThiL"/>
    <property type="match status" value="1"/>
</dbReference>
<dbReference type="InterPro" id="IPR016188">
    <property type="entry name" value="PurM-like_N"/>
</dbReference>
<dbReference type="Proteomes" id="UP000564378">
    <property type="component" value="Unassembled WGS sequence"/>
</dbReference>
<keyword evidence="2 5" id="KW-0808">Transferase</keyword>
<gene>
    <name evidence="2 5" type="primary">thiL</name>
    <name evidence="5" type="ORF">H6P80_15360</name>
</gene>
<dbReference type="Pfam" id="PF00586">
    <property type="entry name" value="AIRS"/>
    <property type="match status" value="1"/>
</dbReference>
<dbReference type="InterPro" id="IPR036676">
    <property type="entry name" value="PurM-like_C_sf"/>
</dbReference>
<feature type="binding site" evidence="2">
    <location>
        <begin position="115"/>
        <end position="116"/>
    </location>
    <ligand>
        <name>ATP</name>
        <dbReference type="ChEBI" id="CHEBI:30616"/>
    </ligand>
</feature>
<evidence type="ECO:0000313" key="6">
    <source>
        <dbReference type="Proteomes" id="UP000564378"/>
    </source>
</evidence>
<organism evidence="5 6">
    <name type="scientific">Parasphingopyxis marina</name>
    <dbReference type="NCBI Taxonomy" id="2761622"/>
    <lineage>
        <taxon>Bacteria</taxon>
        <taxon>Pseudomonadati</taxon>
        <taxon>Pseudomonadota</taxon>
        <taxon>Alphaproteobacteria</taxon>
        <taxon>Sphingomonadales</taxon>
        <taxon>Sphingomonadaceae</taxon>
        <taxon>Parasphingopyxis</taxon>
    </lineage>
</organism>
<dbReference type="NCBIfam" id="TIGR01379">
    <property type="entry name" value="thiL"/>
    <property type="match status" value="1"/>
</dbReference>
<comment type="function">
    <text evidence="2">Catalyzes the ATP-dependent phosphorylation of thiamine-monophosphate (TMP) to form thiamine-pyrophosphate (TPP), the active form of vitamin B1.</text>
</comment>
<feature type="binding site" evidence="2">
    <location>
        <position position="40"/>
    </location>
    <ligand>
        <name>Mg(2+)</name>
        <dbReference type="ChEBI" id="CHEBI:18420"/>
        <label>4</label>
    </ligand>
</feature>
<keyword evidence="2" id="KW-0547">Nucleotide-binding</keyword>
<evidence type="ECO:0000313" key="5">
    <source>
        <dbReference type="EMBL" id="MBC2779001.1"/>
    </source>
</evidence>
<protein>
    <recommendedName>
        <fullName evidence="2">Thiamine-monophosphate kinase</fullName>
        <shortName evidence="2">TMP kinase</shortName>
        <shortName evidence="2">Thiamine-phosphate kinase</shortName>
        <ecNumber evidence="2">2.7.4.16</ecNumber>
    </recommendedName>
</protein>
<feature type="binding site" evidence="2">
    <location>
        <position position="116"/>
    </location>
    <ligand>
        <name>Mg(2+)</name>
        <dbReference type="ChEBI" id="CHEBI:18420"/>
        <label>1</label>
    </ligand>
</feature>
<feature type="binding site" evidence="2">
    <location>
        <position position="255"/>
    </location>
    <ligand>
        <name>substrate</name>
    </ligand>
</feature>
<feature type="binding site" evidence="2">
    <location>
        <position position="42"/>
    </location>
    <ligand>
        <name>Mg(2+)</name>
        <dbReference type="ChEBI" id="CHEBI:18420"/>
        <label>2</label>
    </ligand>
</feature>
<dbReference type="PANTHER" id="PTHR30270:SF0">
    <property type="entry name" value="THIAMINE-MONOPHOSPHATE KINASE"/>
    <property type="match status" value="1"/>
</dbReference>
<dbReference type="SUPFAM" id="SSF56042">
    <property type="entry name" value="PurM C-terminal domain-like"/>
    <property type="match status" value="1"/>
</dbReference>
<keyword evidence="1 2" id="KW-0784">Thiamine biosynthesis</keyword>
<feature type="binding site" evidence="2">
    <location>
        <position position="205"/>
    </location>
    <ligand>
        <name>ATP</name>
        <dbReference type="ChEBI" id="CHEBI:30616"/>
    </ligand>
</feature>
<feature type="binding site" evidence="2">
    <location>
        <position position="26"/>
    </location>
    <ligand>
        <name>Mg(2+)</name>
        <dbReference type="ChEBI" id="CHEBI:18420"/>
        <label>4</label>
    </ligand>
</feature>
<dbReference type="GO" id="GO:0009030">
    <property type="term" value="F:thiamine-phosphate kinase activity"/>
    <property type="evidence" value="ECO:0007669"/>
    <property type="project" value="UniProtKB-UniRule"/>
</dbReference>
<dbReference type="UniPathway" id="UPA00060">
    <property type="reaction ID" value="UER00142"/>
</dbReference>
<feature type="binding site" evidence="2">
    <location>
        <position position="70"/>
    </location>
    <ligand>
        <name>Mg(2+)</name>
        <dbReference type="ChEBI" id="CHEBI:18420"/>
        <label>2</label>
    </ligand>
</feature>
<comment type="caution">
    <text evidence="2">Lacks conserved residue(s) required for the propagation of feature annotation.</text>
</comment>
<feature type="binding site" evidence="2">
    <location>
        <position position="70"/>
    </location>
    <ligand>
        <name>Mg(2+)</name>
        <dbReference type="ChEBI" id="CHEBI:18420"/>
        <label>3</label>
    </ligand>
</feature>
<feature type="binding site" evidence="2">
    <location>
        <position position="203"/>
    </location>
    <ligand>
        <name>Mg(2+)</name>
        <dbReference type="ChEBI" id="CHEBI:18420"/>
        <label>3</label>
    </ligand>
</feature>
<evidence type="ECO:0000256" key="2">
    <source>
        <dbReference type="HAMAP-Rule" id="MF_02128"/>
    </source>
</evidence>
<comment type="catalytic activity">
    <reaction evidence="2">
        <text>thiamine phosphate + ATP = thiamine diphosphate + ADP</text>
        <dbReference type="Rhea" id="RHEA:15913"/>
        <dbReference type="ChEBI" id="CHEBI:30616"/>
        <dbReference type="ChEBI" id="CHEBI:37575"/>
        <dbReference type="ChEBI" id="CHEBI:58937"/>
        <dbReference type="ChEBI" id="CHEBI:456216"/>
        <dbReference type="EC" id="2.7.4.16"/>
    </reaction>
</comment>
<comment type="similarity">
    <text evidence="2">Belongs to the thiamine-monophosphate kinase family.</text>
</comment>
<evidence type="ECO:0000259" key="4">
    <source>
        <dbReference type="Pfam" id="PF02769"/>
    </source>
</evidence>
<evidence type="ECO:0000259" key="3">
    <source>
        <dbReference type="Pfam" id="PF00586"/>
    </source>
</evidence>
<keyword evidence="6" id="KW-1185">Reference proteome</keyword>
<dbReference type="Gene3D" id="3.90.650.10">
    <property type="entry name" value="PurM-like C-terminal domain"/>
    <property type="match status" value="1"/>
</dbReference>
<keyword evidence="2 5" id="KW-0418">Kinase</keyword>
<feature type="binding site" evidence="2">
    <location>
        <position position="26"/>
    </location>
    <ligand>
        <name>Mg(2+)</name>
        <dbReference type="ChEBI" id="CHEBI:18420"/>
        <label>3</label>
    </ligand>
</feature>
<dbReference type="GO" id="GO:0009228">
    <property type="term" value="P:thiamine biosynthetic process"/>
    <property type="evidence" value="ECO:0007669"/>
    <property type="project" value="UniProtKB-KW"/>
</dbReference>
<keyword evidence="2" id="KW-0067">ATP-binding</keyword>
<feature type="binding site" evidence="2">
    <location>
        <position position="70"/>
    </location>
    <ligand>
        <name>Mg(2+)</name>
        <dbReference type="ChEBI" id="CHEBI:18420"/>
        <label>4</label>
    </ligand>
</feature>
<keyword evidence="2" id="KW-0479">Metal-binding</keyword>
<dbReference type="Gene3D" id="3.30.1330.10">
    <property type="entry name" value="PurM-like, N-terminal domain"/>
    <property type="match status" value="1"/>
</dbReference>
<feature type="domain" description="PurM-like N-terminal" evidence="3">
    <location>
        <begin position="25"/>
        <end position="135"/>
    </location>
</feature>
<evidence type="ECO:0000256" key="1">
    <source>
        <dbReference type="ARBA" id="ARBA00022977"/>
    </source>
</evidence>
<feature type="binding site" evidence="2">
    <location>
        <position position="49"/>
    </location>
    <ligand>
        <name>substrate</name>
    </ligand>
</feature>
<dbReference type="RefSeq" id="WP_185802298.1">
    <property type="nucleotide sequence ID" value="NZ_JACJVJ010000003.1"/>
</dbReference>
<dbReference type="GO" id="GO:0005524">
    <property type="term" value="F:ATP binding"/>
    <property type="evidence" value="ECO:0007669"/>
    <property type="project" value="UniProtKB-UniRule"/>
</dbReference>
<keyword evidence="2" id="KW-0460">Magnesium</keyword>
<dbReference type="PANTHER" id="PTHR30270">
    <property type="entry name" value="THIAMINE-MONOPHOSPHATE KINASE"/>
    <property type="match status" value="1"/>
</dbReference>
<feature type="binding site" evidence="2">
    <location>
        <position position="42"/>
    </location>
    <ligand>
        <name>Mg(2+)</name>
        <dbReference type="ChEBI" id="CHEBI:18420"/>
        <label>1</label>
    </ligand>
</feature>
<feature type="binding site" evidence="2">
    <location>
        <position position="206"/>
    </location>
    <ligand>
        <name>Mg(2+)</name>
        <dbReference type="ChEBI" id="CHEBI:18420"/>
        <label>5</label>
    </ligand>
</feature>
<dbReference type="PIRSF" id="PIRSF005303">
    <property type="entry name" value="Thiam_monoph_kin"/>
    <property type="match status" value="1"/>
</dbReference>
<comment type="pathway">
    <text evidence="2">Cofactor biosynthesis; thiamine diphosphate biosynthesis; thiamine diphosphate from thiamine phosphate: step 1/1.</text>
</comment>
<name>A0A842I2C8_9SPHN</name>
<proteinExistence type="inferred from homology"/>
<dbReference type="SUPFAM" id="SSF55326">
    <property type="entry name" value="PurM N-terminal domain-like"/>
    <property type="match status" value="1"/>
</dbReference>
<dbReference type="HAMAP" id="MF_02128">
    <property type="entry name" value="TMP_kinase"/>
    <property type="match status" value="1"/>
</dbReference>
<comment type="caution">
    <text evidence="5">The sequence shown here is derived from an EMBL/GenBank/DDBJ whole genome shotgun (WGS) entry which is preliminary data.</text>
</comment>
<dbReference type="InterPro" id="IPR036921">
    <property type="entry name" value="PurM-like_N_sf"/>
</dbReference>
<dbReference type="AlphaFoldDB" id="A0A842I2C8"/>
<dbReference type="InterPro" id="IPR010918">
    <property type="entry name" value="PurM-like_C_dom"/>
</dbReference>
<dbReference type="Pfam" id="PF02769">
    <property type="entry name" value="AIRS_C"/>
    <property type="match status" value="1"/>
</dbReference>
<dbReference type="GO" id="GO:0000287">
    <property type="term" value="F:magnesium ion binding"/>
    <property type="evidence" value="ECO:0007669"/>
    <property type="project" value="UniProtKB-UniRule"/>
</dbReference>
<dbReference type="EMBL" id="JACJVJ010000003">
    <property type="protein sequence ID" value="MBC2779001.1"/>
    <property type="molecule type" value="Genomic_DNA"/>
</dbReference>
<dbReference type="EC" id="2.7.4.16" evidence="2"/>
<sequence length="313" mass="32952">MSDESSFISHLQVFATHPAARGLTDDAASLTLGGRTLILTHDVIVENVHFLPSDPPEDIGWKLVAVNLSDLAAEGAKPSGALMAYNLSGDTEWDRRFAEGFGVALARFQCPLIGGDTVRAPLGSARQFGMTALGEAENSPGRSGAAPGDDLWVSGTLGDAGAGLRIARGEISGPQELVEAYRRPTPQLELGQRLAPMVSAMMDISDGLLIDAKRLAEASGVAAIVESIDVPLSEALVGLMGDSRETSVAAATSGDDYELLFTAPRRSRRAIETVAEELNARIQCIGLVEQGEGLKFQEGGRPLPLPQSLGWAH</sequence>
<comment type="miscellaneous">
    <text evidence="2">Reaction mechanism of ThiL seems to utilize a direct, inline transfer of the gamma-phosphate of ATP to TMP rather than a phosphorylated enzyme intermediate.</text>
</comment>
<dbReference type="GO" id="GO:0009229">
    <property type="term" value="P:thiamine diphosphate biosynthetic process"/>
    <property type="evidence" value="ECO:0007669"/>
    <property type="project" value="UniProtKB-UniRule"/>
</dbReference>
<accession>A0A842I2C8</accession>